<gene>
    <name evidence="2" type="ORF">METZ01_LOCUS352014</name>
</gene>
<proteinExistence type="predicted"/>
<evidence type="ECO:0000256" key="1">
    <source>
        <dbReference type="SAM" id="Phobius"/>
    </source>
</evidence>
<keyword evidence="1" id="KW-0472">Membrane</keyword>
<accession>A0A382RP14</accession>
<feature type="transmembrane region" description="Helical" evidence="1">
    <location>
        <begin position="37"/>
        <end position="55"/>
    </location>
</feature>
<protein>
    <submittedName>
        <fullName evidence="2">Uncharacterized protein</fullName>
    </submittedName>
</protein>
<dbReference type="EMBL" id="UINC01122996">
    <property type="protein sequence ID" value="SVC99160.1"/>
    <property type="molecule type" value="Genomic_DNA"/>
</dbReference>
<keyword evidence="1" id="KW-1133">Transmembrane helix</keyword>
<organism evidence="2">
    <name type="scientific">marine metagenome</name>
    <dbReference type="NCBI Taxonomy" id="408172"/>
    <lineage>
        <taxon>unclassified sequences</taxon>
        <taxon>metagenomes</taxon>
        <taxon>ecological metagenomes</taxon>
    </lineage>
</organism>
<sequence length="95" mass="11292">MRFKWGKIYRNKDGKSDFKLDGRSKLGKDVNKAKKTLGFFGKTIRFIWLCLYLPYKYTFLLFKFLLTNLIAGIKFLVPHVKVAIQKIWSKLRNND</sequence>
<evidence type="ECO:0000313" key="2">
    <source>
        <dbReference type="EMBL" id="SVC99160.1"/>
    </source>
</evidence>
<reference evidence="2" key="1">
    <citation type="submission" date="2018-05" db="EMBL/GenBank/DDBJ databases">
        <authorList>
            <person name="Lanie J.A."/>
            <person name="Ng W.-L."/>
            <person name="Kazmierczak K.M."/>
            <person name="Andrzejewski T.M."/>
            <person name="Davidsen T.M."/>
            <person name="Wayne K.J."/>
            <person name="Tettelin H."/>
            <person name="Glass J.I."/>
            <person name="Rusch D."/>
            <person name="Podicherti R."/>
            <person name="Tsui H.-C.T."/>
            <person name="Winkler M.E."/>
        </authorList>
    </citation>
    <scope>NUCLEOTIDE SEQUENCE</scope>
</reference>
<name>A0A382RP14_9ZZZZ</name>
<dbReference type="AlphaFoldDB" id="A0A382RP14"/>
<keyword evidence="1" id="KW-0812">Transmembrane</keyword>